<organism evidence="1 2">
    <name type="scientific">Panagrolaimus sp. PS1159</name>
    <dbReference type="NCBI Taxonomy" id="55785"/>
    <lineage>
        <taxon>Eukaryota</taxon>
        <taxon>Metazoa</taxon>
        <taxon>Ecdysozoa</taxon>
        <taxon>Nematoda</taxon>
        <taxon>Chromadorea</taxon>
        <taxon>Rhabditida</taxon>
        <taxon>Tylenchina</taxon>
        <taxon>Panagrolaimomorpha</taxon>
        <taxon>Panagrolaimoidea</taxon>
        <taxon>Panagrolaimidae</taxon>
        <taxon>Panagrolaimus</taxon>
    </lineage>
</organism>
<accession>A0AC35GLA3</accession>
<name>A0AC35GLA3_9BILA</name>
<dbReference type="Proteomes" id="UP000887580">
    <property type="component" value="Unplaced"/>
</dbReference>
<reference evidence="2" key="1">
    <citation type="submission" date="2022-11" db="UniProtKB">
        <authorList>
            <consortium name="WormBaseParasite"/>
        </authorList>
    </citation>
    <scope>IDENTIFICATION</scope>
</reference>
<dbReference type="WBParaSite" id="PS1159_v2.g6568.t1">
    <property type="protein sequence ID" value="PS1159_v2.g6568.t1"/>
    <property type="gene ID" value="PS1159_v2.g6568"/>
</dbReference>
<protein>
    <submittedName>
        <fullName evidence="2">Uncharacterized protein</fullName>
    </submittedName>
</protein>
<evidence type="ECO:0000313" key="1">
    <source>
        <dbReference type="Proteomes" id="UP000887580"/>
    </source>
</evidence>
<sequence length="247" mass="28642">MSTKNEKYSFIEQSFTASENRYYNLNLNQNEKGATLIPVQSNSKLNNDKYCVFDNYEEKEKLWDKSSKASSFTTLKGNFKKRWKNENILNITNKSTLSLHIAAYENSFETVASDLFDDENIVGLKKEKFCSIKTSKQCFTGSLKFRNPFEFPRQQNEDQRNKSEIMQFKESQQLLLLAEDLTPQAPPATTTLPESERLIQENWWILVVGIFLMIFVGAGLLFLGYKCSGENRTRKSEKESRRVTTLE</sequence>
<evidence type="ECO:0000313" key="2">
    <source>
        <dbReference type="WBParaSite" id="PS1159_v2.g6568.t1"/>
    </source>
</evidence>
<proteinExistence type="predicted"/>